<feature type="compositionally biased region" description="Acidic residues" evidence="1">
    <location>
        <begin position="839"/>
        <end position="848"/>
    </location>
</feature>
<organism evidence="2 3">
    <name type="scientific">Diatrype stigma</name>
    <dbReference type="NCBI Taxonomy" id="117547"/>
    <lineage>
        <taxon>Eukaryota</taxon>
        <taxon>Fungi</taxon>
        <taxon>Dikarya</taxon>
        <taxon>Ascomycota</taxon>
        <taxon>Pezizomycotina</taxon>
        <taxon>Sordariomycetes</taxon>
        <taxon>Xylariomycetidae</taxon>
        <taxon>Xylariales</taxon>
        <taxon>Diatrypaceae</taxon>
        <taxon>Diatrype</taxon>
    </lineage>
</organism>
<feature type="compositionally biased region" description="Polar residues" evidence="1">
    <location>
        <begin position="814"/>
        <end position="823"/>
    </location>
</feature>
<feature type="region of interest" description="Disordered" evidence="1">
    <location>
        <begin position="941"/>
        <end position="972"/>
    </location>
</feature>
<feature type="compositionally biased region" description="Low complexity" evidence="1">
    <location>
        <begin position="803"/>
        <end position="813"/>
    </location>
</feature>
<dbReference type="AlphaFoldDB" id="A0AAN9UVZ4"/>
<feature type="compositionally biased region" description="Basic and acidic residues" evidence="1">
    <location>
        <begin position="31"/>
        <end position="42"/>
    </location>
</feature>
<feature type="compositionally biased region" description="Polar residues" evidence="1">
    <location>
        <begin position="948"/>
        <end position="959"/>
    </location>
</feature>
<protein>
    <submittedName>
        <fullName evidence="2">Uncharacterized protein</fullName>
    </submittedName>
</protein>
<feature type="region of interest" description="Disordered" evidence="1">
    <location>
        <begin position="31"/>
        <end position="61"/>
    </location>
</feature>
<reference evidence="2 3" key="1">
    <citation type="submission" date="2024-02" db="EMBL/GenBank/DDBJ databases">
        <title>De novo assembly and annotation of 12 fungi associated with fruit tree decline syndrome in Ontario, Canada.</title>
        <authorList>
            <person name="Sulman M."/>
            <person name="Ellouze W."/>
            <person name="Ilyukhin E."/>
        </authorList>
    </citation>
    <scope>NUCLEOTIDE SEQUENCE [LARGE SCALE GENOMIC DNA]</scope>
    <source>
        <strain evidence="2 3">M11/M66-122</strain>
    </source>
</reference>
<feature type="compositionally biased region" description="Basic and acidic residues" evidence="1">
    <location>
        <begin position="769"/>
        <end position="785"/>
    </location>
</feature>
<sequence>MARHPERPKSSRSSVFPVKFKGLVKDLRSFTRDLKPERRSEDSGLTTEKSGSIATEPPPSLSEFPAPLYTANLNVQVALQFDEPLDFMYSRNYEGSPSLVVTEELCQTLLYRIDHCSQELITRKDSSALQRTRYNGLGKAVRFELHIQINLGAEVWASRTFVSYQKQPVTVETAREVTLETHYMIGLFLRQHDDGFALKDGPIRDDPSQSPESYPFRAGRVQPMTCVPRSYFLQSSQNFESIPGYTIQLSLTNRNHRRKPSEWRNTIEVNSQQTTPLNLAVAESLFFDAAQAMETVMRVERNSFEERHRSCTQPDGCSYWRQHEGDGFEMELSIKNNLGPQFEHLQRKVTSSIALLSHLQTGDCDKFVNDLERAFTTVRDGADEKINGMKDLEFRIIELRGRGWTLEEPLLFTIDTASTYSRRSTEAVLDRVQAGIADILRRNAMAVRMTAYKRGHLVLDKTLVAREPLDPPEEKKKLQKTSKEQVLDRLRARIEKDIELVCRDTCSLRSPEQGAQIPNGTGPRCLPTYENESVTTVAQTTITPSRASVESTRDPNSIRTLTPSHAARSLRNEEPYPPQPSNPPPPVPYLPSIHPGESGVRIPLINTPTKESSEVNKGRSNEGMEDEGQRESSSKLSTNHSISGYLSRGRTMFPRLGPGTDVASTAPTTPSLVSGEISTPRSSHEVPHNHNERALSIGTGSYGGSIADSDTHDNRGEDKNRVLRSNFFSGKTTLPSLKRWVTRPNKTPSPLHHAFTASEGAAALEIARASEKRLQEKSPESKGDITARTPSTPGVNVVPELYNTTNRTTTTTNQASEASTTGPQPKPEPGTTTATTTEEPGDSLDEYEAALRSLETDTFSQSRLEFDFSSPGSTTTAGVPGSPTIGEVGDVSEIEPPATPPPPQPRKKLFSQTMAQNRNSFGGSAGFLGFHEEKMVQVSLRRALMGSPTPQKARSPNTNKGKEEAHKPLTAR</sequence>
<name>A0AAN9UVZ4_9PEZI</name>
<feature type="compositionally biased region" description="Polar residues" evidence="1">
    <location>
        <begin position="662"/>
        <end position="681"/>
    </location>
</feature>
<feature type="region of interest" description="Disordered" evidence="1">
    <location>
        <begin position="542"/>
        <end position="689"/>
    </location>
</feature>
<feature type="compositionally biased region" description="Low complexity" evidence="1">
    <location>
        <begin position="829"/>
        <end position="838"/>
    </location>
</feature>
<dbReference type="Proteomes" id="UP001320420">
    <property type="component" value="Unassembled WGS sequence"/>
</dbReference>
<feature type="compositionally biased region" description="Pro residues" evidence="1">
    <location>
        <begin position="575"/>
        <end position="589"/>
    </location>
</feature>
<evidence type="ECO:0000256" key="1">
    <source>
        <dbReference type="SAM" id="MobiDB-lite"/>
    </source>
</evidence>
<feature type="compositionally biased region" description="Polar residues" evidence="1">
    <location>
        <begin position="542"/>
        <end position="563"/>
    </location>
</feature>
<feature type="compositionally biased region" description="Basic and acidic residues" evidence="1">
    <location>
        <begin position="611"/>
        <end position="633"/>
    </location>
</feature>
<keyword evidence="3" id="KW-1185">Reference proteome</keyword>
<evidence type="ECO:0000313" key="2">
    <source>
        <dbReference type="EMBL" id="KAK7753235.1"/>
    </source>
</evidence>
<gene>
    <name evidence="2" type="ORF">SLS62_004754</name>
</gene>
<feature type="compositionally biased region" description="Polar residues" evidence="1">
    <location>
        <begin position="43"/>
        <end position="53"/>
    </location>
</feature>
<evidence type="ECO:0000313" key="3">
    <source>
        <dbReference type="Proteomes" id="UP001320420"/>
    </source>
</evidence>
<proteinExistence type="predicted"/>
<feature type="region of interest" description="Disordered" evidence="1">
    <location>
        <begin position="769"/>
        <end position="908"/>
    </location>
</feature>
<dbReference type="EMBL" id="JAKJXP020000030">
    <property type="protein sequence ID" value="KAK7753235.1"/>
    <property type="molecule type" value="Genomic_DNA"/>
</dbReference>
<feature type="compositionally biased region" description="Basic and acidic residues" evidence="1">
    <location>
        <begin position="960"/>
        <end position="972"/>
    </location>
</feature>
<comment type="caution">
    <text evidence="2">The sequence shown here is derived from an EMBL/GenBank/DDBJ whole genome shotgun (WGS) entry which is preliminary data.</text>
</comment>
<feature type="compositionally biased region" description="Polar residues" evidence="1">
    <location>
        <begin position="634"/>
        <end position="644"/>
    </location>
</feature>
<accession>A0AAN9UVZ4</accession>